<dbReference type="AlphaFoldDB" id="A0A6C0AUU5"/>
<keyword evidence="1" id="KW-1133">Transmembrane helix</keyword>
<reference evidence="2" key="1">
    <citation type="journal article" date="2020" name="Nature">
        <title>Giant virus diversity and host interactions through global metagenomics.</title>
        <authorList>
            <person name="Schulz F."/>
            <person name="Roux S."/>
            <person name="Paez-Espino D."/>
            <person name="Jungbluth S."/>
            <person name="Walsh D.A."/>
            <person name="Denef V.J."/>
            <person name="McMahon K.D."/>
            <person name="Konstantinidis K.T."/>
            <person name="Eloe-Fadrosh E.A."/>
            <person name="Kyrpides N.C."/>
            <person name="Woyke T."/>
        </authorList>
    </citation>
    <scope>NUCLEOTIDE SEQUENCE</scope>
    <source>
        <strain evidence="2">GVMAG-S-ERX555943-30</strain>
    </source>
</reference>
<accession>A0A6C0AUU5</accession>
<evidence type="ECO:0000256" key="1">
    <source>
        <dbReference type="SAM" id="Phobius"/>
    </source>
</evidence>
<protein>
    <submittedName>
        <fullName evidence="2">Uncharacterized protein</fullName>
    </submittedName>
</protein>
<name>A0A6C0AUU5_9ZZZZ</name>
<sequence length="87" mass="10025">MEKLLFVAFCISVLFLIAKFIERKYLKDETPLKYVLRDTAYVMFSSIFMIFILVSFEGSIDSFMNALTGKVELTTNDTQVFTGNPDF</sequence>
<organism evidence="2">
    <name type="scientific">viral metagenome</name>
    <dbReference type="NCBI Taxonomy" id="1070528"/>
    <lineage>
        <taxon>unclassified sequences</taxon>
        <taxon>metagenomes</taxon>
        <taxon>organismal metagenomes</taxon>
    </lineage>
</organism>
<proteinExistence type="predicted"/>
<feature type="transmembrane region" description="Helical" evidence="1">
    <location>
        <begin position="39"/>
        <end position="56"/>
    </location>
</feature>
<keyword evidence="1" id="KW-0812">Transmembrane</keyword>
<evidence type="ECO:0000313" key="2">
    <source>
        <dbReference type="EMBL" id="QHS83233.1"/>
    </source>
</evidence>
<keyword evidence="1" id="KW-0472">Membrane</keyword>
<dbReference type="EMBL" id="MN738750">
    <property type="protein sequence ID" value="QHS83233.1"/>
    <property type="molecule type" value="Genomic_DNA"/>
</dbReference>